<reference evidence="13" key="1">
    <citation type="submission" date="2022-08" db="UniProtKB">
        <authorList>
            <consortium name="EnsemblMetazoa"/>
        </authorList>
    </citation>
    <scope>IDENTIFICATION</scope>
    <source>
        <strain evidence="13">Israel</strain>
    </source>
</reference>
<dbReference type="GO" id="GO:0015280">
    <property type="term" value="F:ligand-gated sodium channel activity"/>
    <property type="evidence" value="ECO:0007669"/>
    <property type="project" value="TreeGrafter"/>
</dbReference>
<proteinExistence type="inferred from homology"/>
<keyword evidence="5 12" id="KW-0812">Transmembrane</keyword>
<keyword evidence="4 12" id="KW-0894">Sodium channel</keyword>
<accession>A0A1B0D0V6</accession>
<keyword evidence="10 12" id="KW-0739">Sodium transport</keyword>
<evidence type="ECO:0000256" key="9">
    <source>
        <dbReference type="ARBA" id="ARBA00023136"/>
    </source>
</evidence>
<evidence type="ECO:0000256" key="12">
    <source>
        <dbReference type="RuleBase" id="RU000679"/>
    </source>
</evidence>
<dbReference type="VEuPathDB" id="VectorBase:PPAPM1_004162"/>
<dbReference type="PRINTS" id="PR01078">
    <property type="entry name" value="AMINACHANNEL"/>
</dbReference>
<name>A0A1B0D0V6_PHLPP</name>
<evidence type="ECO:0000256" key="5">
    <source>
        <dbReference type="ARBA" id="ARBA00022692"/>
    </source>
</evidence>
<keyword evidence="9" id="KW-0472">Membrane</keyword>
<dbReference type="Gene3D" id="1.10.287.770">
    <property type="entry name" value="YojJ-like"/>
    <property type="match status" value="1"/>
</dbReference>
<keyword evidence="11 12" id="KW-0407">Ion channel</keyword>
<dbReference type="VEuPathDB" id="VectorBase:PPAI000980"/>
<dbReference type="PANTHER" id="PTHR11690">
    <property type="entry name" value="AMILORIDE-SENSITIVE SODIUM CHANNEL-RELATED"/>
    <property type="match status" value="1"/>
</dbReference>
<evidence type="ECO:0000256" key="2">
    <source>
        <dbReference type="ARBA" id="ARBA00007193"/>
    </source>
</evidence>
<dbReference type="Pfam" id="PF00858">
    <property type="entry name" value="ASC"/>
    <property type="match status" value="1"/>
</dbReference>
<evidence type="ECO:0000256" key="7">
    <source>
        <dbReference type="ARBA" id="ARBA00023053"/>
    </source>
</evidence>
<evidence type="ECO:0000313" key="14">
    <source>
        <dbReference type="Proteomes" id="UP000092462"/>
    </source>
</evidence>
<keyword evidence="14" id="KW-1185">Reference proteome</keyword>
<evidence type="ECO:0000313" key="13">
    <source>
        <dbReference type="EnsemblMetazoa" id="PPAI000980-PA"/>
    </source>
</evidence>
<comment type="similarity">
    <text evidence="2 12">Belongs to the amiloride-sensitive sodium channel (TC 1.A.6) family.</text>
</comment>
<comment type="subcellular location">
    <subcellularLocation>
        <location evidence="1">Membrane</location>
        <topology evidence="1">Multi-pass membrane protein</topology>
    </subcellularLocation>
</comment>
<evidence type="ECO:0000256" key="11">
    <source>
        <dbReference type="ARBA" id="ARBA00023303"/>
    </source>
</evidence>
<dbReference type="GO" id="GO:0005886">
    <property type="term" value="C:plasma membrane"/>
    <property type="evidence" value="ECO:0007669"/>
    <property type="project" value="TreeGrafter"/>
</dbReference>
<evidence type="ECO:0000256" key="6">
    <source>
        <dbReference type="ARBA" id="ARBA00022989"/>
    </source>
</evidence>
<evidence type="ECO:0000256" key="4">
    <source>
        <dbReference type="ARBA" id="ARBA00022461"/>
    </source>
</evidence>
<evidence type="ECO:0000256" key="10">
    <source>
        <dbReference type="ARBA" id="ARBA00023201"/>
    </source>
</evidence>
<keyword evidence="3 12" id="KW-0813">Transport</keyword>
<dbReference type="EMBL" id="AJVK01021717">
    <property type="status" value="NOT_ANNOTATED_CDS"/>
    <property type="molecule type" value="Genomic_DNA"/>
</dbReference>
<organism evidence="13 14">
    <name type="scientific">Phlebotomus papatasi</name>
    <name type="common">Sandfly</name>
    <dbReference type="NCBI Taxonomy" id="29031"/>
    <lineage>
        <taxon>Eukaryota</taxon>
        <taxon>Metazoa</taxon>
        <taxon>Ecdysozoa</taxon>
        <taxon>Arthropoda</taxon>
        <taxon>Hexapoda</taxon>
        <taxon>Insecta</taxon>
        <taxon>Pterygota</taxon>
        <taxon>Neoptera</taxon>
        <taxon>Endopterygota</taxon>
        <taxon>Diptera</taxon>
        <taxon>Nematocera</taxon>
        <taxon>Psychodoidea</taxon>
        <taxon>Psychodidae</taxon>
        <taxon>Phlebotomus</taxon>
        <taxon>Phlebotomus</taxon>
    </lineage>
</organism>
<keyword evidence="7" id="KW-0915">Sodium</keyword>
<dbReference type="Gene3D" id="2.60.470.10">
    <property type="entry name" value="Acid-sensing ion channels like domains"/>
    <property type="match status" value="1"/>
</dbReference>
<keyword evidence="8 12" id="KW-0406">Ion transport</keyword>
<protein>
    <submittedName>
        <fullName evidence="13">Uncharacterized protein</fullName>
    </submittedName>
</protein>
<evidence type="ECO:0000256" key="8">
    <source>
        <dbReference type="ARBA" id="ARBA00023065"/>
    </source>
</evidence>
<dbReference type="PANTHER" id="PTHR11690:SF288">
    <property type="entry name" value="AMILORIDE-SENSITIVE NA+ CHANNEL-RELATED"/>
    <property type="match status" value="1"/>
</dbReference>
<keyword evidence="6" id="KW-1133">Transmembrane helix</keyword>
<dbReference type="AlphaFoldDB" id="A0A1B0D0V6"/>
<evidence type="ECO:0000256" key="1">
    <source>
        <dbReference type="ARBA" id="ARBA00004141"/>
    </source>
</evidence>
<evidence type="ECO:0000256" key="3">
    <source>
        <dbReference type="ARBA" id="ARBA00022448"/>
    </source>
</evidence>
<dbReference type="InterPro" id="IPR001873">
    <property type="entry name" value="ENaC"/>
</dbReference>
<dbReference type="EnsemblMetazoa" id="PPAI000980-RA">
    <property type="protein sequence ID" value="PPAI000980-PA"/>
    <property type="gene ID" value="PPAI000980"/>
</dbReference>
<dbReference type="Proteomes" id="UP000092462">
    <property type="component" value="Unassembled WGS sequence"/>
</dbReference>
<sequence length="516" mass="59908">MKLAEVSQKAYRIKLLMEYCRKSSVHGVTYWSDPHRPYWERFLWMILILVSLVMSGRMIRCSWEKWSGHALAFTLGSHAIHISEIPFPAFTVCSMARFRNDLVNYTEAITEYRTKGIMPSDLEDFDGVSQTCANSPPAEMFPKINSKNIYETLRRNQLDPEAMFAICNFVLENNSCSSYYQEVFTRHGRCYTFNGLNRHQIFRPGSIVPDDFESSTTPSNWTVSRGYLGLHEIYPLRAFQVMPFYGFTLRMRFNVTDGDMLCFPMGIGAIVQLHEPSEAPFMVERYRAITLEHYGRVVVRPEMITTAPELARYSPHERLCFFPGEKYLQHFSIYNSRNCRVECIANLTLEKCGCICGRGSVPCYQMVLRNLDRAILRNAGVENLSSCDCLPSCTSINYKFDLIQHKMFLWEKNRSQVNEVLIRIYFQRNTFIPFQRSELYGLTEFLASCGGILGLFMGVSVLSLAELFYFFPIRYLWNRSLEKSMAGQKVRPNVEYPRMIAVSPKTHVKIFVRPRF</sequence>